<evidence type="ECO:0000313" key="4">
    <source>
        <dbReference type="Proteomes" id="UP000075920"/>
    </source>
</evidence>
<name>A0A182W2X1_9DIPT</name>
<feature type="compositionally biased region" description="Polar residues" evidence="1">
    <location>
        <begin position="204"/>
        <end position="213"/>
    </location>
</feature>
<dbReference type="STRING" id="112268.A0A182W2X1"/>
<evidence type="ECO:0000256" key="2">
    <source>
        <dbReference type="SAM" id="Phobius"/>
    </source>
</evidence>
<feature type="transmembrane region" description="Helical" evidence="2">
    <location>
        <begin position="12"/>
        <end position="36"/>
    </location>
</feature>
<keyword evidence="2" id="KW-0812">Transmembrane</keyword>
<evidence type="ECO:0000256" key="1">
    <source>
        <dbReference type="SAM" id="MobiDB-lite"/>
    </source>
</evidence>
<sequence length="323" mass="34757">MYPSQSVVRRSGVYILQPAWCILGIVLHPPLLHVLVSSTEQHKFLPPSNPILIVSKTIHTGGSIVVVFECRVQTGRVEMLANSGPIASELHIPYSETVPCSPVTITDPPLNRPLSPRKFFERLYGHLERDNRTSDANSREDIRPATIRSEADDILTKASDACALIETHHNQSSDSQKSVSVTSSINSLSPQSSLAVDIEEDFSQDASITSPRSTSDRHTVGPQHYGPSPEYPVSGIGGHSYGLLATTTQSPVPHAPTQNLPLQGEISIAGGPPRQPGLAVPAFFSTTGGYGASSFRPFFGIVHDGTQLPAGLSAFFARPIQLR</sequence>
<dbReference type="VEuPathDB" id="VectorBase:AMIN004681"/>
<feature type="region of interest" description="Disordered" evidence="1">
    <location>
        <begin position="204"/>
        <end position="232"/>
    </location>
</feature>
<keyword evidence="2" id="KW-0472">Membrane</keyword>
<keyword evidence="4" id="KW-1185">Reference proteome</keyword>
<keyword evidence="2" id="KW-1133">Transmembrane helix</keyword>
<reference evidence="3" key="2">
    <citation type="submission" date="2020-05" db="UniProtKB">
        <authorList>
            <consortium name="EnsemblMetazoa"/>
        </authorList>
    </citation>
    <scope>IDENTIFICATION</scope>
    <source>
        <strain evidence="3">MINIMUS1</strain>
    </source>
</reference>
<protein>
    <submittedName>
        <fullName evidence="3">Uncharacterized protein</fullName>
    </submittedName>
</protein>
<evidence type="ECO:0000313" key="3">
    <source>
        <dbReference type="EnsemblMetazoa" id="AMIN004681-PA"/>
    </source>
</evidence>
<organism evidence="3 4">
    <name type="scientific">Anopheles minimus</name>
    <dbReference type="NCBI Taxonomy" id="112268"/>
    <lineage>
        <taxon>Eukaryota</taxon>
        <taxon>Metazoa</taxon>
        <taxon>Ecdysozoa</taxon>
        <taxon>Arthropoda</taxon>
        <taxon>Hexapoda</taxon>
        <taxon>Insecta</taxon>
        <taxon>Pterygota</taxon>
        <taxon>Neoptera</taxon>
        <taxon>Endopterygota</taxon>
        <taxon>Diptera</taxon>
        <taxon>Nematocera</taxon>
        <taxon>Culicoidea</taxon>
        <taxon>Culicidae</taxon>
        <taxon>Anophelinae</taxon>
        <taxon>Anopheles</taxon>
    </lineage>
</organism>
<reference evidence="4" key="1">
    <citation type="submission" date="2013-03" db="EMBL/GenBank/DDBJ databases">
        <title>The Genome Sequence of Anopheles minimus MINIMUS1.</title>
        <authorList>
            <consortium name="The Broad Institute Genomics Platform"/>
            <person name="Neafsey D.E."/>
            <person name="Walton C."/>
            <person name="Walker B."/>
            <person name="Young S.K."/>
            <person name="Zeng Q."/>
            <person name="Gargeya S."/>
            <person name="Fitzgerald M."/>
            <person name="Haas B."/>
            <person name="Abouelleil A."/>
            <person name="Allen A.W."/>
            <person name="Alvarado L."/>
            <person name="Arachchi H.M."/>
            <person name="Berlin A.M."/>
            <person name="Chapman S.B."/>
            <person name="Gainer-Dewar J."/>
            <person name="Goldberg J."/>
            <person name="Griggs A."/>
            <person name="Gujja S."/>
            <person name="Hansen M."/>
            <person name="Howarth C."/>
            <person name="Imamovic A."/>
            <person name="Ireland A."/>
            <person name="Larimer J."/>
            <person name="McCowan C."/>
            <person name="Murphy C."/>
            <person name="Pearson M."/>
            <person name="Poon T.W."/>
            <person name="Priest M."/>
            <person name="Roberts A."/>
            <person name="Saif S."/>
            <person name="Shea T."/>
            <person name="Sisk P."/>
            <person name="Sykes S."/>
            <person name="Wortman J."/>
            <person name="Nusbaum C."/>
            <person name="Birren B."/>
        </authorList>
    </citation>
    <scope>NUCLEOTIDE SEQUENCE [LARGE SCALE GENOMIC DNA]</scope>
    <source>
        <strain evidence="4">MINIMUS1</strain>
    </source>
</reference>
<dbReference type="AlphaFoldDB" id="A0A182W2X1"/>
<accession>A0A182W2X1</accession>
<proteinExistence type="predicted"/>
<dbReference type="Proteomes" id="UP000075920">
    <property type="component" value="Unassembled WGS sequence"/>
</dbReference>
<dbReference type="EnsemblMetazoa" id="AMIN004681-RA">
    <property type="protein sequence ID" value="AMIN004681-PA"/>
    <property type="gene ID" value="AMIN004681"/>
</dbReference>